<dbReference type="Proteomes" id="UP000800096">
    <property type="component" value="Unassembled WGS sequence"/>
</dbReference>
<protein>
    <submittedName>
        <fullName evidence="1">Uncharacterized protein</fullName>
    </submittedName>
</protein>
<keyword evidence="2" id="KW-1185">Reference proteome</keyword>
<name>A0A6A5Q9B6_AMPQU</name>
<accession>A0A6A5Q9B6</accession>
<organism evidence="1 2">
    <name type="scientific">Ampelomyces quisqualis</name>
    <name type="common">Powdery mildew agent</name>
    <dbReference type="NCBI Taxonomy" id="50730"/>
    <lineage>
        <taxon>Eukaryota</taxon>
        <taxon>Fungi</taxon>
        <taxon>Dikarya</taxon>
        <taxon>Ascomycota</taxon>
        <taxon>Pezizomycotina</taxon>
        <taxon>Dothideomycetes</taxon>
        <taxon>Pleosporomycetidae</taxon>
        <taxon>Pleosporales</taxon>
        <taxon>Pleosporineae</taxon>
        <taxon>Phaeosphaeriaceae</taxon>
        <taxon>Ampelomyces</taxon>
    </lineage>
</organism>
<sequence length="179" mass="18435">MPKAVVPRVFPRPLTALPTPETTGGILATAESAVPLTAPIACTAPDTTGFSPDPTAVSTAATALPTPKTTLLTALPGPASKGTKPEEGLGLAVLRVADLPVPRLTLRLPPTASPRFTLEMGFGSTEGKLTLTLAPTVTNTLETEDGFRVPVRSPLPCPVVSPRRAVAVRMCLRTGPIVS</sequence>
<dbReference type="EMBL" id="ML979141">
    <property type="protein sequence ID" value="KAF1911942.1"/>
    <property type="molecule type" value="Genomic_DNA"/>
</dbReference>
<gene>
    <name evidence="1" type="ORF">BDU57DRAFT_523206</name>
</gene>
<dbReference type="AlphaFoldDB" id="A0A6A5Q9B6"/>
<evidence type="ECO:0000313" key="2">
    <source>
        <dbReference type="Proteomes" id="UP000800096"/>
    </source>
</evidence>
<proteinExistence type="predicted"/>
<reference evidence="1" key="1">
    <citation type="journal article" date="2020" name="Stud. Mycol.">
        <title>101 Dothideomycetes genomes: a test case for predicting lifestyles and emergence of pathogens.</title>
        <authorList>
            <person name="Haridas S."/>
            <person name="Albert R."/>
            <person name="Binder M."/>
            <person name="Bloem J."/>
            <person name="Labutti K."/>
            <person name="Salamov A."/>
            <person name="Andreopoulos B."/>
            <person name="Baker S."/>
            <person name="Barry K."/>
            <person name="Bills G."/>
            <person name="Bluhm B."/>
            <person name="Cannon C."/>
            <person name="Castanera R."/>
            <person name="Culley D."/>
            <person name="Daum C."/>
            <person name="Ezra D."/>
            <person name="Gonzalez J."/>
            <person name="Henrissat B."/>
            <person name="Kuo A."/>
            <person name="Liang C."/>
            <person name="Lipzen A."/>
            <person name="Lutzoni F."/>
            <person name="Magnuson J."/>
            <person name="Mondo S."/>
            <person name="Nolan M."/>
            <person name="Ohm R."/>
            <person name="Pangilinan J."/>
            <person name="Park H.-J."/>
            <person name="Ramirez L."/>
            <person name="Alfaro M."/>
            <person name="Sun H."/>
            <person name="Tritt A."/>
            <person name="Yoshinaga Y."/>
            <person name="Zwiers L.-H."/>
            <person name="Turgeon B."/>
            <person name="Goodwin S."/>
            <person name="Spatafora J."/>
            <person name="Crous P."/>
            <person name="Grigoriev I."/>
        </authorList>
    </citation>
    <scope>NUCLEOTIDE SEQUENCE</scope>
    <source>
        <strain evidence="1">HMLAC05119</strain>
    </source>
</reference>
<evidence type="ECO:0000313" key="1">
    <source>
        <dbReference type="EMBL" id="KAF1911942.1"/>
    </source>
</evidence>